<name>A0ABU8W496_9BURK</name>
<gene>
    <name evidence="1" type="ORF">WKW80_23075</name>
</gene>
<dbReference type="SUPFAM" id="SSF109604">
    <property type="entry name" value="HD-domain/PDEase-like"/>
    <property type="match status" value="1"/>
</dbReference>
<evidence type="ECO:0000313" key="2">
    <source>
        <dbReference type="Proteomes" id="UP001363010"/>
    </source>
</evidence>
<evidence type="ECO:0000313" key="1">
    <source>
        <dbReference type="EMBL" id="MEJ8824875.1"/>
    </source>
</evidence>
<dbReference type="EMBL" id="JBBKZV010000017">
    <property type="protein sequence ID" value="MEJ8824875.1"/>
    <property type="molecule type" value="Genomic_DNA"/>
</dbReference>
<sequence length="189" mass="20813">MSLTIEDIVHVFEAKGHEQYDGEPVTQLGHALQSAHLAEQAGAGSALITAALLHDLGHLLHDFGNTPTRQGLDDLHQYRCLPFLRALFGPRTLEPIRLHVDAKRFLCAREPGYFESLSADSRRSLVLQGGIFDEAQAKAFGDLPFAQDAVRVRRWDDAAKSADAVVPPLSHFVRHMKISATVRGSAQTR</sequence>
<reference evidence="1 2" key="1">
    <citation type="submission" date="2024-03" db="EMBL/GenBank/DDBJ databases">
        <title>Novel species of the genus Variovorax.</title>
        <authorList>
            <person name="Liu Q."/>
            <person name="Xin Y.-H."/>
        </authorList>
    </citation>
    <scope>NUCLEOTIDE SEQUENCE [LARGE SCALE GENOMIC DNA]</scope>
    <source>
        <strain evidence="1 2">KACC 18501</strain>
    </source>
</reference>
<dbReference type="InterPro" id="IPR017670">
    <property type="entry name" value="Phosphonate_degrad-assoc"/>
</dbReference>
<organism evidence="1 2">
    <name type="scientific">Variovorax humicola</name>
    <dbReference type="NCBI Taxonomy" id="1769758"/>
    <lineage>
        <taxon>Bacteria</taxon>
        <taxon>Pseudomonadati</taxon>
        <taxon>Pseudomonadota</taxon>
        <taxon>Betaproteobacteria</taxon>
        <taxon>Burkholderiales</taxon>
        <taxon>Comamonadaceae</taxon>
        <taxon>Variovorax</taxon>
    </lineage>
</organism>
<dbReference type="RefSeq" id="WP_340365898.1">
    <property type="nucleotide sequence ID" value="NZ_JBBKZV010000017.1"/>
</dbReference>
<dbReference type="PANTHER" id="PTHR40202:SF1">
    <property type="entry name" value="HD DOMAIN-CONTAINING PROTEIN"/>
    <property type="match status" value="1"/>
</dbReference>
<dbReference type="PANTHER" id="PTHR40202">
    <property type="match status" value="1"/>
</dbReference>
<proteinExistence type="predicted"/>
<dbReference type="InterPro" id="IPR052567">
    <property type="entry name" value="OP_Dioxygenase"/>
</dbReference>
<accession>A0ABU8W496</accession>
<protein>
    <submittedName>
        <fullName evidence="1">Phosphonate degradation HD-domain oxygenase</fullName>
    </submittedName>
</protein>
<keyword evidence="2" id="KW-1185">Reference proteome</keyword>
<dbReference type="Proteomes" id="UP001363010">
    <property type="component" value="Unassembled WGS sequence"/>
</dbReference>
<comment type="caution">
    <text evidence="1">The sequence shown here is derived from an EMBL/GenBank/DDBJ whole genome shotgun (WGS) entry which is preliminary data.</text>
</comment>
<dbReference type="NCBIfam" id="TIGR03276">
    <property type="entry name" value="Phn-HD"/>
    <property type="match status" value="1"/>
</dbReference>
<dbReference type="Gene3D" id="1.10.3210.10">
    <property type="entry name" value="Hypothetical protein af1432"/>
    <property type="match status" value="1"/>
</dbReference>